<dbReference type="Proteomes" id="UP000257109">
    <property type="component" value="Unassembled WGS sequence"/>
</dbReference>
<evidence type="ECO:0000313" key="3">
    <source>
        <dbReference type="Proteomes" id="UP000257109"/>
    </source>
</evidence>
<gene>
    <name evidence="2" type="ORF">CR513_30596</name>
</gene>
<reference evidence="2" key="1">
    <citation type="submission" date="2018-05" db="EMBL/GenBank/DDBJ databases">
        <title>Draft genome of Mucuna pruriens seed.</title>
        <authorList>
            <person name="Nnadi N.E."/>
            <person name="Vos R."/>
            <person name="Hasami M.H."/>
            <person name="Devisetty U.K."/>
            <person name="Aguiy J.C."/>
        </authorList>
    </citation>
    <scope>NUCLEOTIDE SEQUENCE [LARGE SCALE GENOMIC DNA]</scope>
    <source>
        <strain evidence="2">JCA_2017</strain>
    </source>
</reference>
<protein>
    <submittedName>
        <fullName evidence="2">Uncharacterized protein</fullName>
    </submittedName>
</protein>
<accession>A0A371GBF6</accession>
<organism evidence="2 3">
    <name type="scientific">Mucuna pruriens</name>
    <name type="common">Velvet bean</name>
    <name type="synonym">Dolichos pruriens</name>
    <dbReference type="NCBI Taxonomy" id="157652"/>
    <lineage>
        <taxon>Eukaryota</taxon>
        <taxon>Viridiplantae</taxon>
        <taxon>Streptophyta</taxon>
        <taxon>Embryophyta</taxon>
        <taxon>Tracheophyta</taxon>
        <taxon>Spermatophyta</taxon>
        <taxon>Magnoliopsida</taxon>
        <taxon>eudicotyledons</taxon>
        <taxon>Gunneridae</taxon>
        <taxon>Pentapetalae</taxon>
        <taxon>rosids</taxon>
        <taxon>fabids</taxon>
        <taxon>Fabales</taxon>
        <taxon>Fabaceae</taxon>
        <taxon>Papilionoideae</taxon>
        <taxon>50 kb inversion clade</taxon>
        <taxon>NPAAA clade</taxon>
        <taxon>indigoferoid/millettioid clade</taxon>
        <taxon>Phaseoleae</taxon>
        <taxon>Mucuna</taxon>
    </lineage>
</organism>
<feature type="compositionally biased region" description="Basic and acidic residues" evidence="1">
    <location>
        <begin position="1"/>
        <end position="28"/>
    </location>
</feature>
<dbReference type="EMBL" id="QJKJ01006106">
    <property type="protein sequence ID" value="RDX87871.1"/>
    <property type="molecule type" value="Genomic_DNA"/>
</dbReference>
<evidence type="ECO:0000313" key="2">
    <source>
        <dbReference type="EMBL" id="RDX87871.1"/>
    </source>
</evidence>
<proteinExistence type="predicted"/>
<evidence type="ECO:0000256" key="1">
    <source>
        <dbReference type="SAM" id="MobiDB-lite"/>
    </source>
</evidence>
<sequence length="227" mass="25125">MSSSETKDEDKAPPGRRKDGLTEERGAGQDKAVQSLKVVPLPPYQEVVLIGANLTPLGKRMSGPVITFIDRDMRRGGPRCDEPMVISVIAAEYKIERVLIDQGSSANILYWTTAKKLGVQNLTESQGALYDFAGERVPIKGVVEFETTFGDRSGVRTIPVVYTVVDVEADARIARRCYEDHLKAESAAKKLGVNVLDFDLDPRLFPTEERPHPVGDRKEVQMEPLNT</sequence>
<feature type="compositionally biased region" description="Basic and acidic residues" evidence="1">
    <location>
        <begin position="207"/>
        <end position="221"/>
    </location>
</feature>
<dbReference type="AlphaFoldDB" id="A0A371GBF6"/>
<feature type="region of interest" description="Disordered" evidence="1">
    <location>
        <begin position="207"/>
        <end position="227"/>
    </location>
</feature>
<keyword evidence="3" id="KW-1185">Reference proteome</keyword>
<name>A0A371GBF6_MUCPR</name>
<comment type="caution">
    <text evidence="2">The sequence shown here is derived from an EMBL/GenBank/DDBJ whole genome shotgun (WGS) entry which is preliminary data.</text>
</comment>
<feature type="non-terminal residue" evidence="2">
    <location>
        <position position="1"/>
    </location>
</feature>
<feature type="region of interest" description="Disordered" evidence="1">
    <location>
        <begin position="1"/>
        <end position="33"/>
    </location>
</feature>